<dbReference type="CDD" id="cd03293">
    <property type="entry name" value="ABC_NrtD_SsuB_transporters"/>
    <property type="match status" value="1"/>
</dbReference>
<dbReference type="PANTHER" id="PTHR42788">
    <property type="entry name" value="TAURINE IMPORT ATP-BINDING PROTEIN-RELATED"/>
    <property type="match status" value="1"/>
</dbReference>
<dbReference type="PROSITE" id="PS00211">
    <property type="entry name" value="ABC_TRANSPORTER_1"/>
    <property type="match status" value="1"/>
</dbReference>
<dbReference type="InterPro" id="IPR050166">
    <property type="entry name" value="ABC_transporter_ATP-bind"/>
</dbReference>
<keyword evidence="5" id="KW-0547">Nucleotide-binding</keyword>
<keyword evidence="6 8" id="KW-0067">ATP-binding</keyword>
<evidence type="ECO:0000256" key="1">
    <source>
        <dbReference type="ARBA" id="ARBA00005417"/>
    </source>
</evidence>
<evidence type="ECO:0000256" key="3">
    <source>
        <dbReference type="ARBA" id="ARBA00022475"/>
    </source>
</evidence>
<dbReference type="Gene3D" id="3.40.50.300">
    <property type="entry name" value="P-loop containing nucleotide triphosphate hydrolases"/>
    <property type="match status" value="1"/>
</dbReference>
<dbReference type="Pfam" id="PF00005">
    <property type="entry name" value="ABC_tran"/>
    <property type="match status" value="1"/>
</dbReference>
<name>A0AAN1MPS4_9BURK</name>
<dbReference type="AlphaFoldDB" id="A0AAN1MPS4"/>
<dbReference type="SUPFAM" id="SSF52540">
    <property type="entry name" value="P-loop containing nucleoside triphosphate hydrolases"/>
    <property type="match status" value="1"/>
</dbReference>
<dbReference type="InterPro" id="IPR003439">
    <property type="entry name" value="ABC_transporter-like_ATP-bd"/>
</dbReference>
<dbReference type="PANTHER" id="PTHR42788:SF13">
    <property type="entry name" value="ALIPHATIC SULFONATES IMPORT ATP-BINDING PROTEIN SSUB"/>
    <property type="match status" value="1"/>
</dbReference>
<feature type="domain" description="ABC transporter" evidence="7">
    <location>
        <begin position="30"/>
        <end position="257"/>
    </location>
</feature>
<evidence type="ECO:0000256" key="5">
    <source>
        <dbReference type="ARBA" id="ARBA00022741"/>
    </source>
</evidence>
<dbReference type="InterPro" id="IPR017871">
    <property type="entry name" value="ABC_transporter-like_CS"/>
</dbReference>
<keyword evidence="4" id="KW-0472">Membrane</keyword>
<evidence type="ECO:0000259" key="7">
    <source>
        <dbReference type="PROSITE" id="PS50893"/>
    </source>
</evidence>
<reference evidence="8 9" key="1">
    <citation type="submission" date="2018-01" db="EMBL/GenBank/DDBJ databases">
        <title>Species boundaries and ecological features among Paraburkholderia terrae DSMZ17804T, P. hospita DSMZ17164T and P. caribensis DSMZ13236T.</title>
        <authorList>
            <person name="Pratama A.A."/>
        </authorList>
    </citation>
    <scope>NUCLEOTIDE SEQUENCE [LARGE SCALE GENOMIC DNA]</scope>
    <source>
        <strain evidence="8 9">DSM 17164</strain>
    </source>
</reference>
<dbReference type="SMART" id="SM00382">
    <property type="entry name" value="AAA"/>
    <property type="match status" value="1"/>
</dbReference>
<comment type="similarity">
    <text evidence="1">Belongs to the ABC transporter superfamily.</text>
</comment>
<dbReference type="InterPro" id="IPR027417">
    <property type="entry name" value="P-loop_NTPase"/>
</dbReference>
<dbReference type="GO" id="GO:0016887">
    <property type="term" value="F:ATP hydrolysis activity"/>
    <property type="evidence" value="ECO:0007669"/>
    <property type="project" value="InterPro"/>
</dbReference>
<keyword evidence="3" id="KW-1003">Cell membrane</keyword>
<dbReference type="InterPro" id="IPR003593">
    <property type="entry name" value="AAA+_ATPase"/>
</dbReference>
<evidence type="ECO:0000256" key="6">
    <source>
        <dbReference type="ARBA" id="ARBA00022840"/>
    </source>
</evidence>
<dbReference type="RefSeq" id="WP_090835127.1">
    <property type="nucleotide sequence ID" value="NZ_CADFGJ010000003.1"/>
</dbReference>
<protein>
    <submittedName>
        <fullName evidence="8">ABC transporter ATP-binding protein</fullName>
    </submittedName>
</protein>
<accession>A0AAN1MPS4</accession>
<dbReference type="EMBL" id="CP026107">
    <property type="protein sequence ID" value="AUT74889.1"/>
    <property type="molecule type" value="Genomic_DNA"/>
</dbReference>
<dbReference type="PROSITE" id="PS50893">
    <property type="entry name" value="ABC_TRANSPORTER_2"/>
    <property type="match status" value="1"/>
</dbReference>
<organism evidence="8 9">
    <name type="scientific">Paraburkholderia hospita</name>
    <dbReference type="NCBI Taxonomy" id="169430"/>
    <lineage>
        <taxon>Bacteria</taxon>
        <taxon>Pseudomonadati</taxon>
        <taxon>Pseudomonadota</taxon>
        <taxon>Betaproteobacteria</taxon>
        <taxon>Burkholderiales</taxon>
        <taxon>Burkholderiaceae</taxon>
        <taxon>Paraburkholderia</taxon>
    </lineage>
</organism>
<evidence type="ECO:0000313" key="9">
    <source>
        <dbReference type="Proteomes" id="UP000236649"/>
    </source>
</evidence>
<evidence type="ECO:0000256" key="2">
    <source>
        <dbReference type="ARBA" id="ARBA00022448"/>
    </source>
</evidence>
<keyword evidence="4" id="KW-0997">Cell inner membrane</keyword>
<evidence type="ECO:0000313" key="8">
    <source>
        <dbReference type="EMBL" id="AUT74889.1"/>
    </source>
</evidence>
<dbReference type="GeneID" id="55534997"/>
<dbReference type="GO" id="GO:0005524">
    <property type="term" value="F:ATP binding"/>
    <property type="evidence" value="ECO:0007669"/>
    <property type="project" value="UniProtKB-KW"/>
</dbReference>
<proteinExistence type="inferred from homology"/>
<dbReference type="KEGG" id="phs:C2L64_42600"/>
<sequence length="277" mass="30598">MQAATFNPPRAERANSPIAAPSAGALSISCRNINVRFFTDRRSVTAIEGLSLDVAVGEFLTLLGPSGCGKSTFLRVVADLVKPSRGEISVLGSPPNVARERRDIGFVFQDAALLPWRTALQNVQLPLQVANGKNRAGRATPRELLELVGLKGREDAYPHEMSGGMRQRVAIARALVSDPKVLLMDEPFGALDEITRDRLNEELRRVWKEMGLTTLFVTHSIYEAAFLGQRVLMLAANPGRVKEIVPVNLPENRTLDIRETREFVELAAYLRRVLETC</sequence>
<dbReference type="Proteomes" id="UP000236649">
    <property type="component" value="Chromosome 3"/>
</dbReference>
<evidence type="ECO:0000256" key="4">
    <source>
        <dbReference type="ARBA" id="ARBA00022519"/>
    </source>
</evidence>
<keyword evidence="2" id="KW-0813">Transport</keyword>
<gene>
    <name evidence="8" type="ORF">C2L64_42600</name>
</gene>